<dbReference type="STRING" id="260086.SAMN05216207_105425"/>
<dbReference type="GO" id="GO:0005829">
    <property type="term" value="C:cytosol"/>
    <property type="evidence" value="ECO:0007669"/>
    <property type="project" value="TreeGrafter"/>
</dbReference>
<evidence type="ECO:0000313" key="4">
    <source>
        <dbReference type="Proteomes" id="UP000199614"/>
    </source>
</evidence>
<keyword evidence="1" id="KW-0560">Oxidoreductase</keyword>
<dbReference type="Pfam" id="PF01243">
    <property type="entry name" value="PNPOx_N"/>
    <property type="match status" value="1"/>
</dbReference>
<dbReference type="PANTHER" id="PTHR35176:SF6">
    <property type="entry name" value="HEME OXYGENASE HI_0854-RELATED"/>
    <property type="match status" value="1"/>
</dbReference>
<proteinExistence type="predicted"/>
<protein>
    <submittedName>
        <fullName evidence="3">PPOX class probable F420-dependent enzyme</fullName>
    </submittedName>
</protein>
<evidence type="ECO:0000259" key="2">
    <source>
        <dbReference type="Pfam" id="PF01243"/>
    </source>
</evidence>
<sequence>MSFAVSQFRDVADGVQDGQFQIGNGEAAQSLADLDPIYRQLLDEPVTATIAVVGRDGLPNLTPVWFDYEGGTVLLNMASHRRKVDWLRAIPKATFLLMNPQNPYHWLSIKATVTREIPEDDPVEGPRLTAHIDRMARKYLGVERYELRDPGREEQRILFELRVDRVATFGRP</sequence>
<dbReference type="EMBL" id="FOUY01000054">
    <property type="protein sequence ID" value="SFO41731.1"/>
    <property type="molecule type" value="Genomic_DNA"/>
</dbReference>
<reference evidence="3 4" key="1">
    <citation type="submission" date="2016-10" db="EMBL/GenBank/DDBJ databases">
        <authorList>
            <person name="de Groot N.N."/>
        </authorList>
    </citation>
    <scope>NUCLEOTIDE SEQUENCE [LARGE SCALE GENOMIC DNA]</scope>
    <source>
        <strain evidence="3 4">CGMCC 4.1877</strain>
    </source>
</reference>
<dbReference type="GO" id="GO:0016627">
    <property type="term" value="F:oxidoreductase activity, acting on the CH-CH group of donors"/>
    <property type="evidence" value="ECO:0007669"/>
    <property type="project" value="TreeGrafter"/>
</dbReference>
<dbReference type="SUPFAM" id="SSF50475">
    <property type="entry name" value="FMN-binding split barrel"/>
    <property type="match status" value="1"/>
</dbReference>
<feature type="domain" description="Pyridoxamine 5'-phosphate oxidase N-terminal" evidence="2">
    <location>
        <begin position="37"/>
        <end position="167"/>
    </location>
</feature>
<dbReference type="Gene3D" id="2.30.110.10">
    <property type="entry name" value="Electron Transport, Fmn-binding Protein, Chain A"/>
    <property type="match status" value="1"/>
</dbReference>
<dbReference type="RefSeq" id="WP_177238798.1">
    <property type="nucleotide sequence ID" value="NZ_FOUY01000054.1"/>
</dbReference>
<dbReference type="GO" id="GO:0070967">
    <property type="term" value="F:coenzyme F420 binding"/>
    <property type="evidence" value="ECO:0007669"/>
    <property type="project" value="TreeGrafter"/>
</dbReference>
<dbReference type="AlphaFoldDB" id="A0A1I5H1L0"/>
<dbReference type="InterPro" id="IPR012349">
    <property type="entry name" value="Split_barrel_FMN-bd"/>
</dbReference>
<name>A0A1I5H1L0_PSUAM</name>
<dbReference type="InterPro" id="IPR052019">
    <property type="entry name" value="F420H2_bilvrd_red/Heme_oxyg"/>
</dbReference>
<dbReference type="InterPro" id="IPR011576">
    <property type="entry name" value="Pyridox_Oxase_N"/>
</dbReference>
<dbReference type="Proteomes" id="UP000199614">
    <property type="component" value="Unassembled WGS sequence"/>
</dbReference>
<evidence type="ECO:0000256" key="1">
    <source>
        <dbReference type="ARBA" id="ARBA00023002"/>
    </source>
</evidence>
<dbReference type="NCBIfam" id="TIGR03618">
    <property type="entry name" value="Rv1155_F420"/>
    <property type="match status" value="1"/>
</dbReference>
<accession>A0A1I5H1L0</accession>
<evidence type="ECO:0000313" key="3">
    <source>
        <dbReference type="EMBL" id="SFO41731.1"/>
    </source>
</evidence>
<gene>
    <name evidence="3" type="ORF">SAMN05216207_105425</name>
</gene>
<organism evidence="3 4">
    <name type="scientific">Pseudonocardia ammonioxydans</name>
    <dbReference type="NCBI Taxonomy" id="260086"/>
    <lineage>
        <taxon>Bacteria</taxon>
        <taxon>Bacillati</taxon>
        <taxon>Actinomycetota</taxon>
        <taxon>Actinomycetes</taxon>
        <taxon>Pseudonocardiales</taxon>
        <taxon>Pseudonocardiaceae</taxon>
        <taxon>Pseudonocardia</taxon>
    </lineage>
</organism>
<keyword evidence="4" id="KW-1185">Reference proteome</keyword>
<dbReference type="InterPro" id="IPR019920">
    <property type="entry name" value="F420-binding_dom_put"/>
</dbReference>
<dbReference type="PANTHER" id="PTHR35176">
    <property type="entry name" value="HEME OXYGENASE HI_0854-RELATED"/>
    <property type="match status" value="1"/>
</dbReference>